<name>A0A8D0HG09_SPHPU</name>
<dbReference type="PANTHER" id="PTHR13674:SF3">
    <property type="entry name" value="PROTEIN FAM162B"/>
    <property type="match status" value="1"/>
</dbReference>
<evidence type="ECO:0000256" key="5">
    <source>
        <dbReference type="ARBA" id="ARBA00023136"/>
    </source>
</evidence>
<sequence length="137" mass="15335">MLAAVGTRVRLHLGRLLTERHQKVILLQCPSSGVLAEKMHKVPGGRRPSSFDKKILLWTGRFKTEKDIPLNIMPEMLNAARNKARIKTCYIMIVATVIACFIIITLSKRVARLSLKAARREEDCGSAACRAAPHGWF</sequence>
<comment type="subcellular location">
    <subcellularLocation>
        <location evidence="1">Membrane</location>
        <topology evidence="1">Single-pass membrane protein</topology>
    </subcellularLocation>
</comment>
<dbReference type="PANTHER" id="PTHR13674">
    <property type="entry name" value="GROWTH AND TRANSFORMATION-DEPENDENT PROTEIN"/>
    <property type="match status" value="1"/>
</dbReference>
<evidence type="ECO:0000256" key="4">
    <source>
        <dbReference type="ARBA" id="ARBA00022989"/>
    </source>
</evidence>
<dbReference type="AlphaFoldDB" id="A0A8D0HG09"/>
<keyword evidence="5 6" id="KW-0472">Membrane</keyword>
<dbReference type="Proteomes" id="UP000694392">
    <property type="component" value="Unplaced"/>
</dbReference>
<evidence type="ECO:0000256" key="1">
    <source>
        <dbReference type="ARBA" id="ARBA00004167"/>
    </source>
</evidence>
<dbReference type="Pfam" id="PF06388">
    <property type="entry name" value="DUF1075"/>
    <property type="match status" value="1"/>
</dbReference>
<dbReference type="Ensembl" id="ENSSPUT00000022594.1">
    <property type="protein sequence ID" value="ENSSPUP00000021187.1"/>
    <property type="gene ID" value="ENSSPUG00000016296.1"/>
</dbReference>
<evidence type="ECO:0000256" key="6">
    <source>
        <dbReference type="SAM" id="Phobius"/>
    </source>
</evidence>
<evidence type="ECO:0000256" key="2">
    <source>
        <dbReference type="ARBA" id="ARBA00007363"/>
    </source>
</evidence>
<evidence type="ECO:0000313" key="7">
    <source>
        <dbReference type="Ensembl" id="ENSSPUP00000021187.1"/>
    </source>
</evidence>
<evidence type="ECO:0000256" key="3">
    <source>
        <dbReference type="ARBA" id="ARBA00022692"/>
    </source>
</evidence>
<accession>A0A8D0HG09</accession>
<reference evidence="7" key="2">
    <citation type="submission" date="2025-09" db="UniProtKB">
        <authorList>
            <consortium name="Ensembl"/>
        </authorList>
    </citation>
    <scope>IDENTIFICATION</scope>
</reference>
<gene>
    <name evidence="7" type="primary">FAM162B</name>
</gene>
<protein>
    <submittedName>
        <fullName evidence="7">Family with sequence similarity 162 member B</fullName>
    </submittedName>
</protein>
<keyword evidence="8" id="KW-1185">Reference proteome</keyword>
<evidence type="ECO:0000313" key="8">
    <source>
        <dbReference type="Proteomes" id="UP000694392"/>
    </source>
</evidence>
<comment type="similarity">
    <text evidence="2">Belongs to the UPF0389 family.</text>
</comment>
<dbReference type="GeneTree" id="ENSGT00640000091497"/>
<keyword evidence="4 6" id="KW-1133">Transmembrane helix</keyword>
<dbReference type="GO" id="GO:0016020">
    <property type="term" value="C:membrane"/>
    <property type="evidence" value="ECO:0007669"/>
    <property type="project" value="UniProtKB-SubCell"/>
</dbReference>
<feature type="transmembrane region" description="Helical" evidence="6">
    <location>
        <begin position="90"/>
        <end position="111"/>
    </location>
</feature>
<reference evidence="7" key="1">
    <citation type="submission" date="2025-08" db="UniProtKB">
        <authorList>
            <consortium name="Ensembl"/>
        </authorList>
    </citation>
    <scope>IDENTIFICATION</scope>
</reference>
<keyword evidence="3 6" id="KW-0812">Transmembrane</keyword>
<proteinExistence type="inferred from homology"/>
<dbReference type="InterPro" id="IPR009432">
    <property type="entry name" value="DUF1075"/>
</dbReference>
<organism evidence="7 8">
    <name type="scientific">Sphenodon punctatus</name>
    <name type="common">Tuatara</name>
    <name type="synonym">Hatteria punctata</name>
    <dbReference type="NCBI Taxonomy" id="8508"/>
    <lineage>
        <taxon>Eukaryota</taxon>
        <taxon>Metazoa</taxon>
        <taxon>Chordata</taxon>
        <taxon>Craniata</taxon>
        <taxon>Vertebrata</taxon>
        <taxon>Euteleostomi</taxon>
        <taxon>Lepidosauria</taxon>
        <taxon>Sphenodontia</taxon>
        <taxon>Sphenodontidae</taxon>
        <taxon>Sphenodon</taxon>
    </lineage>
</organism>